<dbReference type="GO" id="GO:0008270">
    <property type="term" value="F:zinc ion binding"/>
    <property type="evidence" value="ECO:0007669"/>
    <property type="project" value="UniProtKB-KW"/>
</dbReference>
<evidence type="ECO:0000256" key="6">
    <source>
        <dbReference type="ARBA" id="ARBA00022833"/>
    </source>
</evidence>
<dbReference type="GO" id="GO:0061630">
    <property type="term" value="F:ubiquitin protein ligase activity"/>
    <property type="evidence" value="ECO:0007669"/>
    <property type="project" value="TreeGrafter"/>
</dbReference>
<evidence type="ECO:0000256" key="11">
    <source>
        <dbReference type="SAM" id="MobiDB-lite"/>
    </source>
</evidence>
<keyword evidence="3 12" id="KW-0812">Transmembrane</keyword>
<proteinExistence type="inferred from homology"/>
<feature type="compositionally biased region" description="Polar residues" evidence="11">
    <location>
        <begin position="600"/>
        <end position="609"/>
    </location>
</feature>
<dbReference type="GO" id="GO:0000381">
    <property type="term" value="P:regulation of alternative mRNA splicing, via spliceosome"/>
    <property type="evidence" value="ECO:0007669"/>
    <property type="project" value="InterPro"/>
</dbReference>
<keyword evidence="4" id="KW-0479">Metal-binding</keyword>
<evidence type="ECO:0000256" key="8">
    <source>
        <dbReference type="ARBA" id="ARBA00023054"/>
    </source>
</evidence>
<feature type="transmembrane region" description="Helical" evidence="12">
    <location>
        <begin position="92"/>
        <end position="111"/>
    </location>
</feature>
<evidence type="ECO:0000256" key="10">
    <source>
        <dbReference type="PROSITE-ProRule" id="PRU00175"/>
    </source>
</evidence>
<evidence type="ECO:0000256" key="3">
    <source>
        <dbReference type="ARBA" id="ARBA00022692"/>
    </source>
</evidence>
<evidence type="ECO:0000256" key="12">
    <source>
        <dbReference type="SAM" id="Phobius"/>
    </source>
</evidence>
<keyword evidence="7 12" id="KW-1133">Transmembrane helix</keyword>
<dbReference type="PANTHER" id="PTHR13407">
    <property type="entry name" value="RNF121 PROTEIN"/>
    <property type="match status" value="1"/>
</dbReference>
<name>A0A9J2P6K8_ASCLU</name>
<dbReference type="PROSITE" id="PS50089">
    <property type="entry name" value="ZF_RING_2"/>
    <property type="match status" value="1"/>
</dbReference>
<keyword evidence="5 10" id="KW-0863">Zinc-finger</keyword>
<comment type="subcellular location">
    <subcellularLocation>
        <location evidence="1">Membrane</location>
        <topology evidence="1">Multi-pass membrane protein</topology>
    </subcellularLocation>
</comment>
<evidence type="ECO:0000256" key="9">
    <source>
        <dbReference type="ARBA" id="ARBA00023136"/>
    </source>
</evidence>
<dbReference type="GO" id="GO:0000139">
    <property type="term" value="C:Golgi membrane"/>
    <property type="evidence" value="ECO:0007669"/>
    <property type="project" value="TreeGrafter"/>
</dbReference>
<evidence type="ECO:0000256" key="2">
    <source>
        <dbReference type="ARBA" id="ARBA00010126"/>
    </source>
</evidence>
<feature type="transmembrane region" description="Helical" evidence="12">
    <location>
        <begin position="132"/>
        <end position="159"/>
    </location>
</feature>
<feature type="transmembrane region" description="Helical" evidence="12">
    <location>
        <begin position="58"/>
        <end position="86"/>
    </location>
</feature>
<feature type="compositionally biased region" description="Basic and acidic residues" evidence="11">
    <location>
        <begin position="699"/>
        <end position="733"/>
    </location>
</feature>
<feature type="compositionally biased region" description="Polar residues" evidence="11">
    <location>
        <begin position="634"/>
        <end position="646"/>
    </location>
</feature>
<evidence type="ECO:0000259" key="13">
    <source>
        <dbReference type="PROSITE" id="PS50089"/>
    </source>
</evidence>
<dbReference type="SMART" id="SM00184">
    <property type="entry name" value="RING"/>
    <property type="match status" value="1"/>
</dbReference>
<dbReference type="Pfam" id="PF09745">
    <property type="entry name" value="NSRP1_N"/>
    <property type="match status" value="1"/>
</dbReference>
<keyword evidence="8" id="KW-0175">Coiled coil</keyword>
<accession>A0A9J2P6K8</accession>
<dbReference type="PANTHER" id="PTHR13407:SF0">
    <property type="entry name" value="FI05221P"/>
    <property type="match status" value="1"/>
</dbReference>
<feature type="region of interest" description="Disordered" evidence="11">
    <location>
        <begin position="513"/>
        <end position="733"/>
    </location>
</feature>
<protein>
    <submittedName>
        <fullName evidence="15">RING-type domain-containing protein</fullName>
    </submittedName>
</protein>
<dbReference type="InterPro" id="IPR040176">
    <property type="entry name" value="RNF121/RNF175"/>
</dbReference>
<evidence type="ECO:0000313" key="15">
    <source>
        <dbReference type="WBParaSite" id="ALUE_0000552001-mRNA-1"/>
    </source>
</evidence>
<evidence type="ECO:0000256" key="1">
    <source>
        <dbReference type="ARBA" id="ARBA00004141"/>
    </source>
</evidence>
<comment type="similarity">
    <text evidence="2">Belongs to the NSRP1 family.</text>
</comment>
<dbReference type="GO" id="GO:0005789">
    <property type="term" value="C:endoplasmic reticulum membrane"/>
    <property type="evidence" value="ECO:0007669"/>
    <property type="project" value="TreeGrafter"/>
</dbReference>
<organism evidence="14 15">
    <name type="scientific">Ascaris lumbricoides</name>
    <name type="common">Giant roundworm</name>
    <dbReference type="NCBI Taxonomy" id="6252"/>
    <lineage>
        <taxon>Eukaryota</taxon>
        <taxon>Metazoa</taxon>
        <taxon>Ecdysozoa</taxon>
        <taxon>Nematoda</taxon>
        <taxon>Chromadorea</taxon>
        <taxon>Rhabditida</taxon>
        <taxon>Spirurina</taxon>
        <taxon>Ascaridomorpha</taxon>
        <taxon>Ascaridoidea</taxon>
        <taxon>Ascarididae</taxon>
        <taxon>Ascaris</taxon>
    </lineage>
</organism>
<dbReference type="InterPro" id="IPR001841">
    <property type="entry name" value="Znf_RING"/>
</dbReference>
<feature type="domain" description="RING-type" evidence="13">
    <location>
        <begin position="217"/>
        <end position="266"/>
    </location>
</feature>
<keyword evidence="9 12" id="KW-0472">Membrane</keyword>
<dbReference type="WBParaSite" id="ALUE_0000552001-mRNA-1">
    <property type="protein sequence ID" value="ALUE_0000552001-mRNA-1"/>
    <property type="gene ID" value="ALUE_0000552001"/>
</dbReference>
<dbReference type="InterPro" id="IPR018612">
    <property type="entry name" value="NSRP1_N"/>
</dbReference>
<reference evidence="15" key="1">
    <citation type="submission" date="2023-03" db="UniProtKB">
        <authorList>
            <consortium name="WormBaseParasite"/>
        </authorList>
    </citation>
    <scope>IDENTIFICATION</scope>
</reference>
<keyword evidence="6" id="KW-0862">Zinc</keyword>
<keyword evidence="14" id="KW-1185">Reference proteome</keyword>
<sequence length="788" mass="91588">MDVVEAPHHEQFGAVRLQNEVAVSSEYEDMTDEQKWRVEHAKLHAKHKGHEQMHMEMFLILIVTLVVAQIALLCTLLGMWLIPVFVCVQRQWWRFLVTWVLYSLFSTLIWYKATRPQISGTTPRFVYKWFLFLHKLSYVLGIAGYLLIMFTLLGMNLIFGLRANVTMDAGLLLLFYGLYYGVLGRDMAHICTDRMACKIGYYTQEGLPRKVLEADVCAVCGNHLDAENSDGEAEATYRLSCSHVFHEFCIRGWCVVGKQQTCPYCKEKVDLKRMFKNPWEKPHLFFGQLLDWIRYLVAWQPLIVTFVQGINKLFGLEQFGLILKKNEPSLPVQSTAAAAFMNSDDDDAIDTEVMSSANVSASTMRIRMQAKREHERALAQDPSIFDYDAIYDDLQAKKNEKVTEQKAADKERKSKYAEQIIKAHKRRLLEQQSREERKQLKEREAEAGAFDDKEVFVTGAYRKQMEEMQKFRDQEAIENRLDELTAVEKQKGGVWQGGFYRTLLNDLARDGTLTSGEGNDSIKKEPLGDEDASSSTKEIPDKLKLLRQQVNKFDEEIIAGPSEVKEKAIRKSSKSESKQKPREEPKGKSIYSDESEGDQPQESSNQTVLQPGLNILRKSVKKPTKAEQLHRRFTPSSSDSESSACNYESMEEARKERERRQRSERRVEERHRVRSPREQSKSRRRSESDDGRRRRKRDHSRDDRKMKDKERGHYHERKKRELQTTERQINKREEIGTNVKKIAKAPTKQERLKVLKELLKQRNGEKDIAEFRRRYLERKANGIVTVPV</sequence>
<evidence type="ECO:0000256" key="5">
    <source>
        <dbReference type="ARBA" id="ARBA00022771"/>
    </source>
</evidence>
<dbReference type="GO" id="GO:0036503">
    <property type="term" value="P:ERAD pathway"/>
    <property type="evidence" value="ECO:0007669"/>
    <property type="project" value="TreeGrafter"/>
</dbReference>
<dbReference type="Gene3D" id="3.30.40.10">
    <property type="entry name" value="Zinc/RING finger domain, C3HC4 (zinc finger)"/>
    <property type="match status" value="1"/>
</dbReference>
<evidence type="ECO:0000256" key="7">
    <source>
        <dbReference type="ARBA" id="ARBA00022989"/>
    </source>
</evidence>
<dbReference type="CDD" id="cd16475">
    <property type="entry name" value="RING-H2_RNF121-like"/>
    <property type="match status" value="1"/>
</dbReference>
<dbReference type="Proteomes" id="UP000036681">
    <property type="component" value="Unplaced"/>
</dbReference>
<evidence type="ECO:0000313" key="14">
    <source>
        <dbReference type="Proteomes" id="UP000036681"/>
    </source>
</evidence>
<dbReference type="InterPro" id="IPR013083">
    <property type="entry name" value="Znf_RING/FYVE/PHD"/>
</dbReference>
<dbReference type="SUPFAM" id="SSF57850">
    <property type="entry name" value="RING/U-box"/>
    <property type="match status" value="1"/>
</dbReference>
<feature type="compositionally biased region" description="Basic and acidic residues" evidence="11">
    <location>
        <begin position="563"/>
        <end position="587"/>
    </location>
</feature>
<feature type="transmembrane region" description="Helical" evidence="12">
    <location>
        <begin position="165"/>
        <end position="183"/>
    </location>
</feature>
<feature type="compositionally biased region" description="Basic and acidic residues" evidence="11">
    <location>
        <begin position="651"/>
        <end position="692"/>
    </location>
</feature>
<dbReference type="AlphaFoldDB" id="A0A9J2P6K8"/>
<evidence type="ECO:0000256" key="4">
    <source>
        <dbReference type="ARBA" id="ARBA00022723"/>
    </source>
</evidence>